<sequence>MDACEHLDALFWARLLSDGSKINSKVGLAFVFSQDHIETEVQQFRFRDECSVIQQLLSIAQVVTWIRSKENLSSNSLTCSDPLSSLYALNYNNSANRLIVKTKINPSFLQGRAIQASFSFVRDHIGIYFNERADWLAKEATKLIDLVPMTVPKFFYKGVFKKNVISEWISLYQISLNAMSTKDFFSFHSWTFESKSFRS</sequence>
<evidence type="ECO:0000313" key="1">
    <source>
        <dbReference type="EMBL" id="GBM92140.1"/>
    </source>
</evidence>
<gene>
    <name evidence="1" type="ORF">AVEN_104190_1</name>
</gene>
<proteinExistence type="predicted"/>
<dbReference type="GO" id="GO:0003676">
    <property type="term" value="F:nucleic acid binding"/>
    <property type="evidence" value="ECO:0007669"/>
    <property type="project" value="InterPro"/>
</dbReference>
<evidence type="ECO:0008006" key="3">
    <source>
        <dbReference type="Google" id="ProtNLM"/>
    </source>
</evidence>
<dbReference type="OrthoDB" id="411823at2759"/>
<reference evidence="1 2" key="1">
    <citation type="journal article" date="2019" name="Sci. Rep.">
        <title>Orb-weaving spider Araneus ventricosus genome elucidates the spidroin gene catalogue.</title>
        <authorList>
            <person name="Kono N."/>
            <person name="Nakamura H."/>
            <person name="Ohtoshi R."/>
            <person name="Moran D.A.P."/>
            <person name="Shinohara A."/>
            <person name="Yoshida Y."/>
            <person name="Fujiwara M."/>
            <person name="Mori M."/>
            <person name="Tomita M."/>
            <person name="Arakawa K."/>
        </authorList>
    </citation>
    <scope>NUCLEOTIDE SEQUENCE [LARGE SCALE GENOMIC DNA]</scope>
</reference>
<dbReference type="SUPFAM" id="SSF53098">
    <property type="entry name" value="Ribonuclease H-like"/>
    <property type="match status" value="1"/>
</dbReference>
<evidence type="ECO:0000313" key="2">
    <source>
        <dbReference type="Proteomes" id="UP000499080"/>
    </source>
</evidence>
<protein>
    <recommendedName>
        <fullName evidence="3">RNase H type-1 domain-containing protein</fullName>
    </recommendedName>
</protein>
<dbReference type="Gene3D" id="3.30.420.10">
    <property type="entry name" value="Ribonuclease H-like superfamily/Ribonuclease H"/>
    <property type="match status" value="1"/>
</dbReference>
<dbReference type="InterPro" id="IPR036397">
    <property type="entry name" value="RNaseH_sf"/>
</dbReference>
<dbReference type="EMBL" id="BGPR01003766">
    <property type="protein sequence ID" value="GBM92140.1"/>
    <property type="molecule type" value="Genomic_DNA"/>
</dbReference>
<dbReference type="AlphaFoldDB" id="A0A4Y2JQ32"/>
<comment type="caution">
    <text evidence="1">The sequence shown here is derived from an EMBL/GenBank/DDBJ whole genome shotgun (WGS) entry which is preliminary data.</text>
</comment>
<name>A0A4Y2JQ32_ARAVE</name>
<accession>A0A4Y2JQ32</accession>
<dbReference type="Proteomes" id="UP000499080">
    <property type="component" value="Unassembled WGS sequence"/>
</dbReference>
<dbReference type="InterPro" id="IPR012337">
    <property type="entry name" value="RNaseH-like_sf"/>
</dbReference>
<keyword evidence="2" id="KW-1185">Reference proteome</keyword>
<organism evidence="1 2">
    <name type="scientific">Araneus ventricosus</name>
    <name type="common">Orbweaver spider</name>
    <name type="synonym">Epeira ventricosa</name>
    <dbReference type="NCBI Taxonomy" id="182803"/>
    <lineage>
        <taxon>Eukaryota</taxon>
        <taxon>Metazoa</taxon>
        <taxon>Ecdysozoa</taxon>
        <taxon>Arthropoda</taxon>
        <taxon>Chelicerata</taxon>
        <taxon>Arachnida</taxon>
        <taxon>Araneae</taxon>
        <taxon>Araneomorphae</taxon>
        <taxon>Entelegynae</taxon>
        <taxon>Araneoidea</taxon>
        <taxon>Araneidae</taxon>
        <taxon>Araneus</taxon>
    </lineage>
</organism>